<feature type="compositionally biased region" description="Basic residues" evidence="1">
    <location>
        <begin position="748"/>
        <end position="760"/>
    </location>
</feature>
<keyword evidence="2" id="KW-1185">Reference proteome</keyword>
<feature type="region of interest" description="Disordered" evidence="1">
    <location>
        <begin position="807"/>
        <end position="859"/>
    </location>
</feature>
<dbReference type="GO" id="GO:0030686">
    <property type="term" value="C:90S preribosome"/>
    <property type="evidence" value="ECO:0007669"/>
    <property type="project" value="InterPro"/>
</dbReference>
<feature type="compositionally biased region" description="Polar residues" evidence="1">
    <location>
        <begin position="730"/>
        <end position="746"/>
    </location>
</feature>
<feature type="compositionally biased region" description="Low complexity" evidence="1">
    <location>
        <begin position="934"/>
        <end position="945"/>
    </location>
</feature>
<feature type="region of interest" description="Disordered" evidence="1">
    <location>
        <begin position="730"/>
        <end position="764"/>
    </location>
</feature>
<protein>
    <submittedName>
        <fullName evidence="3">Uncharacterized protein LOC34617402</fullName>
    </submittedName>
</protein>
<organism evidence="2 3">
    <name type="scientific">Cyclospora cayetanensis</name>
    <dbReference type="NCBI Taxonomy" id="88456"/>
    <lineage>
        <taxon>Eukaryota</taxon>
        <taxon>Sar</taxon>
        <taxon>Alveolata</taxon>
        <taxon>Apicomplexa</taxon>
        <taxon>Conoidasida</taxon>
        <taxon>Coccidia</taxon>
        <taxon>Eucoccidiorida</taxon>
        <taxon>Eimeriorina</taxon>
        <taxon>Eimeriidae</taxon>
        <taxon>Cyclospora</taxon>
    </lineage>
</organism>
<dbReference type="Proteomes" id="UP000515125">
    <property type="component" value="Unplaced"/>
</dbReference>
<dbReference type="InterPro" id="IPR015943">
    <property type="entry name" value="WD40/YVTN_repeat-like_dom_sf"/>
</dbReference>
<dbReference type="GO" id="GO:0034455">
    <property type="term" value="C:t-UTP complex"/>
    <property type="evidence" value="ECO:0007669"/>
    <property type="project" value="TreeGrafter"/>
</dbReference>
<proteinExistence type="predicted"/>
<evidence type="ECO:0000313" key="2">
    <source>
        <dbReference type="Proteomes" id="UP000515125"/>
    </source>
</evidence>
<dbReference type="InterPro" id="IPR046351">
    <property type="entry name" value="UTP4"/>
</dbReference>
<dbReference type="GO" id="GO:0032040">
    <property type="term" value="C:small-subunit processome"/>
    <property type="evidence" value="ECO:0007669"/>
    <property type="project" value="TreeGrafter"/>
</dbReference>
<dbReference type="Pfam" id="PF00400">
    <property type="entry name" value="WD40"/>
    <property type="match status" value="1"/>
</dbReference>
<dbReference type="SUPFAM" id="SSF50978">
    <property type="entry name" value="WD40 repeat-like"/>
    <property type="match status" value="2"/>
</dbReference>
<dbReference type="OrthoDB" id="8883818at2759"/>
<feature type="compositionally biased region" description="Polar residues" evidence="1">
    <location>
        <begin position="844"/>
        <end position="853"/>
    </location>
</feature>
<feature type="compositionally biased region" description="Low complexity" evidence="1">
    <location>
        <begin position="911"/>
        <end position="927"/>
    </location>
</feature>
<dbReference type="AlphaFoldDB" id="A0A6P6RTI2"/>
<gene>
    <name evidence="3" type="primary">LOC34617402</name>
</gene>
<dbReference type="SMART" id="SM00320">
    <property type="entry name" value="WD40"/>
    <property type="match status" value="6"/>
</dbReference>
<dbReference type="RefSeq" id="XP_026191128.1">
    <property type="nucleotide sequence ID" value="XM_026335343.1"/>
</dbReference>
<dbReference type="PANTHER" id="PTHR44163:SF1">
    <property type="entry name" value="U3 SMALL NUCLEOLAR RNA-ASSOCIATED PROTEIN 4 HOMOLOG"/>
    <property type="match status" value="1"/>
</dbReference>
<accession>A0A6P6RTI2</accession>
<evidence type="ECO:0000256" key="1">
    <source>
        <dbReference type="SAM" id="MobiDB-lite"/>
    </source>
</evidence>
<evidence type="ECO:0000313" key="3">
    <source>
        <dbReference type="RefSeq" id="XP_026191128.1"/>
    </source>
</evidence>
<dbReference type="GO" id="GO:0003723">
    <property type="term" value="F:RNA binding"/>
    <property type="evidence" value="ECO:0007669"/>
    <property type="project" value="TreeGrafter"/>
</dbReference>
<name>A0A6P6RTI2_9EIME</name>
<sequence length="1036" mass="110789">METAILTCRCVGTKPPSSVEAVRFSPDGRWLAAGRSSGCVEVFSAVSRHLKLRLSAASCTSVRNILWLPLTVGAAAAAAAAAAEARGGALHQESGSSSEVSLFEWRIVTAGLHGIVSSWNLRTCRVQVECPSHGGAVFSLCLCPPELSLPSFAAACDDGRIRLFRLEGPADRAFRELSSDPYVNILQSDDGEEEIRVAYTLIVSSCAAGRLLSVCWYSSDLIFAGNAASCILRFSRGGAQQPFVADGKMVLQSGQAGGVGSTLVWNLRALPSRSLLVSGDSRGCVTLWSLPACVALRSLQVHVADVLDMEVMVCVESFIDTKNRDGAPLVKMQQEVILSVGVDGKLSAISRTEEDRWVVRACRFPHLCDSQAIACVRRIPGGQDASWVVTGAADGSLKYLQQLTELAGLKAPCLPFCASPALQGLQKPKVLWKKRLIVCPSEDDIGIWHIEEDALQAPPVTAAKSDAAAPLVQLARITLQGGAKIRCCDATKDGQLVAVGSNQGLRLFAFHLKELDIQDLECLGACRISEMVTSLHFVSRSVLACCYFSRKPRRTVNCRRLRQAVAPSASPSIACDPFASEAVEGKVRNTKGESEGFDGASSGSKKWEYSDMPSAREAAAIPDHLTAEGGSFCVAFIKISTGQELAAVRDLPFPVVSMSTSPDGSKLGCLNSNSSILVFDVAALQPTHIFPNIFRKGESVAAFCFSPDSAKLFVLGTRNGYYIVDVQTPESSSGITNGESSANSPSPARKRIRQHTRRNVRSISAKELSRGDGCIIECRWVEGCEDGESACVLCLLPSGLFKVPFTRHDSSEGNPSGKAQKKHRKDLRLLDVSSDSGEERDEQQLQQAPSQTRRFPPRLKKLHSRRGVMIGPPPLFAASFCVPRVLPASLLSPSAREEVDGSVLLSFEASCLSPSGSCSSTRSTVTTPGDSPVSDGRSGTDGTTGAAVGPMPLGEFPVARAAKAAAVTRAIRQSESKGFIGFAFERWRHKQTEEGKGQTGEAPADHALVLLEAINCVAQSKETTALPRFNRKRYGT</sequence>
<dbReference type="InterPro" id="IPR001680">
    <property type="entry name" value="WD40_rpt"/>
</dbReference>
<reference evidence="3" key="1">
    <citation type="submission" date="2025-08" db="UniProtKB">
        <authorList>
            <consortium name="RefSeq"/>
        </authorList>
    </citation>
    <scope>IDENTIFICATION</scope>
</reference>
<feature type="region of interest" description="Disordered" evidence="1">
    <location>
        <begin position="911"/>
        <end position="951"/>
    </location>
</feature>
<dbReference type="GeneID" id="34617402"/>
<dbReference type="GO" id="GO:0000462">
    <property type="term" value="P:maturation of SSU-rRNA from tricistronic rRNA transcript (SSU-rRNA, 5.8S rRNA, LSU-rRNA)"/>
    <property type="evidence" value="ECO:0007669"/>
    <property type="project" value="InterPro"/>
</dbReference>
<dbReference type="InterPro" id="IPR036322">
    <property type="entry name" value="WD40_repeat_dom_sf"/>
</dbReference>
<dbReference type="Gene3D" id="2.130.10.10">
    <property type="entry name" value="YVTN repeat-like/Quinoprotein amine dehydrogenase"/>
    <property type="match status" value="3"/>
</dbReference>
<dbReference type="PANTHER" id="PTHR44163">
    <property type="entry name" value="U3 SMALL NUCLEOLAR RNA-ASSOCIATED PROTEIN 4 HOMOLOG"/>
    <property type="match status" value="1"/>
</dbReference>